<reference evidence="4 5" key="1">
    <citation type="submission" date="2012-01" db="EMBL/GenBank/DDBJ databases">
        <title>Improved High-Quality Draft sequence of Saccharomonospora xinjiangensis XJ-54.</title>
        <authorList>
            <consortium name="US DOE Joint Genome Institute"/>
            <person name="Lucas S."/>
            <person name="Han J."/>
            <person name="Lapidus A."/>
            <person name="Cheng J.-F."/>
            <person name="Goodwin L."/>
            <person name="Pitluck S."/>
            <person name="Peters L."/>
            <person name="Mikhailova N."/>
            <person name="Teshima H."/>
            <person name="Detter J.C."/>
            <person name="Han C."/>
            <person name="Tapia R."/>
            <person name="Land M."/>
            <person name="Hauser L."/>
            <person name="Kyrpides N."/>
            <person name="Ivanova N."/>
            <person name="Pagani I."/>
            <person name="Brambilla E.-M."/>
            <person name="Klenk H.-P."/>
            <person name="Woyke T."/>
        </authorList>
    </citation>
    <scope>NUCLEOTIDE SEQUENCE [LARGE SCALE GENOMIC DNA]</scope>
    <source>
        <strain evidence="4 5">XJ-54</strain>
    </source>
</reference>
<evidence type="ECO:0000256" key="2">
    <source>
        <dbReference type="SAM" id="Phobius"/>
    </source>
</evidence>
<protein>
    <recommendedName>
        <fullName evidence="3">SPW repeat-containing integral membrane domain-containing protein</fullName>
    </recommendedName>
</protein>
<dbReference type="HOGENOM" id="CLU_1467205_0_0_11"/>
<keyword evidence="2" id="KW-0472">Membrane</keyword>
<dbReference type="EMBL" id="JH636049">
    <property type="protein sequence ID" value="EID53423.1"/>
    <property type="molecule type" value="Genomic_DNA"/>
</dbReference>
<feature type="transmembrane region" description="Helical" evidence="2">
    <location>
        <begin position="161"/>
        <end position="181"/>
    </location>
</feature>
<keyword evidence="2" id="KW-1133">Transmembrane helix</keyword>
<organism evidence="4 5">
    <name type="scientific">Saccharomonospora xinjiangensis XJ-54</name>
    <dbReference type="NCBI Taxonomy" id="882086"/>
    <lineage>
        <taxon>Bacteria</taxon>
        <taxon>Bacillati</taxon>
        <taxon>Actinomycetota</taxon>
        <taxon>Actinomycetes</taxon>
        <taxon>Pseudonocardiales</taxon>
        <taxon>Pseudonocardiaceae</taxon>
        <taxon>Saccharomonospora</taxon>
    </lineage>
</organism>
<sequence>MIRHGRRATTAKRLLLRPSAPEEPAGPWKGMRPPHANPSAVPEGRKPEPEQPPASHRTSPVPYQDVLAGLPAAIAFLAGVWLIVSPVLIDHPATVLGVSAAVPDVVAGVVLAAFGAAKAVSPFVRQWAGWATMLVGIWLIVAPFAMNYHGAEEGVAVVNDVVAGAVVVAMSIASLILGARWGGRRSEIKRSGA</sequence>
<dbReference type="RefSeq" id="WP_006237545.1">
    <property type="nucleotide sequence ID" value="NZ_JH636049.1"/>
</dbReference>
<feature type="domain" description="SPW repeat-containing integral membrane" evidence="3">
    <location>
        <begin position="72"/>
        <end position="171"/>
    </location>
</feature>
<dbReference type="STRING" id="882086.SacxiDRAFT_1164"/>
<evidence type="ECO:0000256" key="1">
    <source>
        <dbReference type="SAM" id="MobiDB-lite"/>
    </source>
</evidence>
<feature type="region of interest" description="Disordered" evidence="1">
    <location>
        <begin position="1"/>
        <end position="60"/>
    </location>
</feature>
<evidence type="ECO:0000259" key="3">
    <source>
        <dbReference type="Pfam" id="PF03779"/>
    </source>
</evidence>
<feature type="transmembrane region" description="Helical" evidence="2">
    <location>
        <begin position="127"/>
        <end position="149"/>
    </location>
</feature>
<feature type="transmembrane region" description="Helical" evidence="2">
    <location>
        <begin position="95"/>
        <end position="115"/>
    </location>
</feature>
<accession>I0UZX0</accession>
<gene>
    <name evidence="4" type="ORF">SacxiDRAFT_1164</name>
</gene>
<feature type="transmembrane region" description="Helical" evidence="2">
    <location>
        <begin position="66"/>
        <end position="89"/>
    </location>
</feature>
<dbReference type="Proteomes" id="UP000004691">
    <property type="component" value="Unassembled WGS sequence"/>
</dbReference>
<dbReference type="eggNOG" id="ENOG5032V7V">
    <property type="taxonomic scope" value="Bacteria"/>
</dbReference>
<dbReference type="Pfam" id="PF03779">
    <property type="entry name" value="SPW"/>
    <property type="match status" value="1"/>
</dbReference>
<keyword evidence="2" id="KW-0812">Transmembrane</keyword>
<name>I0UZX0_9PSEU</name>
<keyword evidence="5" id="KW-1185">Reference proteome</keyword>
<evidence type="ECO:0000313" key="5">
    <source>
        <dbReference type="Proteomes" id="UP000004691"/>
    </source>
</evidence>
<feature type="compositionally biased region" description="Basic residues" evidence="1">
    <location>
        <begin position="1"/>
        <end position="10"/>
    </location>
</feature>
<evidence type="ECO:0000313" key="4">
    <source>
        <dbReference type="EMBL" id="EID53423.1"/>
    </source>
</evidence>
<dbReference type="InterPro" id="IPR005530">
    <property type="entry name" value="SPW"/>
</dbReference>
<dbReference type="AlphaFoldDB" id="I0UZX0"/>
<proteinExistence type="predicted"/>